<dbReference type="InterPro" id="IPR043145">
    <property type="entry name" value="Znf_ZZ_sf"/>
</dbReference>
<keyword evidence="4" id="KW-0862">Zinc</keyword>
<dbReference type="GO" id="GO:0003682">
    <property type="term" value="F:chromatin binding"/>
    <property type="evidence" value="ECO:0007669"/>
    <property type="project" value="TreeGrafter"/>
</dbReference>
<dbReference type="InterPro" id="IPR007526">
    <property type="entry name" value="SWIRM"/>
</dbReference>
<feature type="domain" description="HTH myb-type" evidence="16">
    <location>
        <begin position="101"/>
        <end position="156"/>
    </location>
</feature>
<evidence type="ECO:0000256" key="9">
    <source>
        <dbReference type="PIRNR" id="PIRNR025024"/>
    </source>
</evidence>
<evidence type="ECO:0000313" key="17">
    <source>
        <dbReference type="EMBL" id="KAG0554381.1"/>
    </source>
</evidence>
<dbReference type="InterPro" id="IPR017930">
    <property type="entry name" value="Myb_dom"/>
</dbReference>
<dbReference type="PROSITE" id="PS51293">
    <property type="entry name" value="SANT"/>
    <property type="match status" value="1"/>
</dbReference>
<proteinExistence type="predicted"/>
<dbReference type="SUPFAM" id="SSF46689">
    <property type="entry name" value="Homeodomain-like"/>
    <property type="match status" value="2"/>
</dbReference>
<evidence type="ECO:0000259" key="16">
    <source>
        <dbReference type="PROSITE" id="PS51294"/>
    </source>
</evidence>
<protein>
    <recommendedName>
        <fullName evidence="9">Transcriptional adapter</fullName>
    </recommendedName>
</protein>
<dbReference type="InterPro" id="IPR041983">
    <property type="entry name" value="ADA2-like_ZZ"/>
</dbReference>
<feature type="compositionally biased region" description="Gly residues" evidence="11">
    <location>
        <begin position="242"/>
        <end position="254"/>
    </location>
</feature>
<evidence type="ECO:0000256" key="7">
    <source>
        <dbReference type="ARBA" id="ARBA00023163"/>
    </source>
</evidence>
<dbReference type="Gene3D" id="1.10.10.10">
    <property type="entry name" value="Winged helix-like DNA-binding domain superfamily/Winged helix DNA-binding domain"/>
    <property type="match status" value="1"/>
</dbReference>
<feature type="region of interest" description="Disordered" evidence="11">
    <location>
        <begin position="204"/>
        <end position="262"/>
    </location>
</feature>
<dbReference type="FunFam" id="1.10.10.60:FF:000115">
    <property type="entry name" value="Transcriptional adapter 2"/>
    <property type="match status" value="1"/>
</dbReference>
<dbReference type="PROSITE" id="PS50135">
    <property type="entry name" value="ZF_ZZ_2"/>
    <property type="match status" value="1"/>
</dbReference>
<dbReference type="InterPro" id="IPR016827">
    <property type="entry name" value="Ada2/TADA2"/>
</dbReference>
<dbReference type="GO" id="GO:0006338">
    <property type="term" value="P:chromatin remodeling"/>
    <property type="evidence" value="ECO:0007669"/>
    <property type="project" value="TreeGrafter"/>
</dbReference>
<sequence>MGRSRGLHGSHDDDTAWFGHRSKRRRVAAGGDASEPSTTGAGETKKALYHCNYCNKDISGTIRIKCNKCPDFDLCVECFSVGVEITPHKSNHSYRVIDNLSFPLIHPEWNADEEILLLEGVEMYGLGNWGEVSEHVGTKTKTQCYDHYMTTYMNSVCSPLPDMSHVIGKSKAELLAMARSHQEGKKDGGVLRLVKQEPSISPRIKMEEGFEGRSPSSMSTGTKDIKPLLSTPGSEGDDGDGRAGGAIDSGGPNGPGLKCQKTAGGAQGAVHVKETPDSAVAGAAVEDGAQSNRTLGGKKPKPLVEDTKGGTNGTDQTGYHAKRQEFEPEYDNEAELPLADMEFKDNDHETDKELKLRMLHIYISRLDERKRRKEFILERGLLNVKRQQALDRKRTKEERELYNRCRVFMRYHSMEEHEALLNGLIAERKLRQRIEELQEYRMAGCHTLAEAEIYGSEKKKRETEANLRKARESASYLYSGKSSTHRANRYLNREKDGEAASSGSIRETPKGAVGRPLLPSGSSLLAGSVGKGSKRSGVLLDLAGCPGVDLLSHTEQDLCAQYRLLPAHYLKMKEVLMLESLKAGQVRRSDAFQMFKVDPLKTDRVYELLLSRGWIQGDGPTAPASDR</sequence>
<dbReference type="SMART" id="SM00717">
    <property type="entry name" value="SANT"/>
    <property type="match status" value="1"/>
</dbReference>
<feature type="region of interest" description="Disordered" evidence="11">
    <location>
        <begin position="283"/>
        <end position="318"/>
    </location>
</feature>
<dbReference type="GO" id="GO:0008270">
    <property type="term" value="F:zinc ion binding"/>
    <property type="evidence" value="ECO:0007669"/>
    <property type="project" value="UniProtKB-KW"/>
</dbReference>
<evidence type="ECO:0000259" key="13">
    <source>
        <dbReference type="PROSITE" id="PS50135"/>
    </source>
</evidence>
<dbReference type="PIRSF" id="PIRSF025024">
    <property type="entry name" value="Transcriptional_adaptor_2"/>
    <property type="match status" value="1"/>
</dbReference>
<dbReference type="PROSITE" id="PS50934">
    <property type="entry name" value="SWIRM"/>
    <property type="match status" value="1"/>
</dbReference>
<dbReference type="Pfam" id="PF00249">
    <property type="entry name" value="Myb_DNA-binding"/>
    <property type="match status" value="1"/>
</dbReference>
<evidence type="ECO:0000259" key="14">
    <source>
        <dbReference type="PROSITE" id="PS50934"/>
    </source>
</evidence>
<dbReference type="Pfam" id="PF25299">
    <property type="entry name" value="ZZ_ADA2"/>
    <property type="match status" value="1"/>
</dbReference>
<feature type="region of interest" description="Disordered" evidence="11">
    <location>
        <begin position="487"/>
        <end position="517"/>
    </location>
</feature>
<evidence type="ECO:0000256" key="8">
    <source>
        <dbReference type="ARBA" id="ARBA00023242"/>
    </source>
</evidence>
<evidence type="ECO:0000256" key="11">
    <source>
        <dbReference type="SAM" id="MobiDB-lite"/>
    </source>
</evidence>
<dbReference type="Gene3D" id="1.10.10.60">
    <property type="entry name" value="Homeodomain-like"/>
    <property type="match status" value="1"/>
</dbReference>
<dbReference type="GO" id="GO:0003677">
    <property type="term" value="F:DNA binding"/>
    <property type="evidence" value="ECO:0007669"/>
    <property type="project" value="UniProtKB-KW"/>
</dbReference>
<dbReference type="GO" id="GO:0005634">
    <property type="term" value="C:nucleus"/>
    <property type="evidence" value="ECO:0007669"/>
    <property type="project" value="UniProtKB-SubCell"/>
</dbReference>
<dbReference type="CDD" id="cd02335">
    <property type="entry name" value="ZZ_ADA2"/>
    <property type="match status" value="1"/>
</dbReference>
<dbReference type="PROSITE" id="PS51294">
    <property type="entry name" value="HTH_MYB"/>
    <property type="match status" value="1"/>
</dbReference>
<dbReference type="InterPro" id="IPR036388">
    <property type="entry name" value="WH-like_DNA-bd_sf"/>
</dbReference>
<dbReference type="GO" id="GO:0003713">
    <property type="term" value="F:transcription coactivator activity"/>
    <property type="evidence" value="ECO:0007669"/>
    <property type="project" value="InterPro"/>
</dbReference>
<dbReference type="SMART" id="SM00291">
    <property type="entry name" value="ZnF_ZZ"/>
    <property type="match status" value="1"/>
</dbReference>
<dbReference type="PANTHER" id="PTHR12374:SF20">
    <property type="entry name" value="TRANSCRIPTIONAL ADAPTER 2-ALPHA"/>
    <property type="match status" value="1"/>
</dbReference>
<feature type="domain" description="SWIRM" evidence="14">
    <location>
        <begin position="531"/>
        <end position="626"/>
    </location>
</feature>
<keyword evidence="6" id="KW-0238">DNA-binding</keyword>
<dbReference type="PROSITE" id="PS50090">
    <property type="entry name" value="MYB_LIKE"/>
    <property type="match status" value="1"/>
</dbReference>
<dbReference type="SUPFAM" id="SSF57850">
    <property type="entry name" value="RING/U-box"/>
    <property type="match status" value="1"/>
</dbReference>
<dbReference type="EMBL" id="CM026433">
    <property type="protein sequence ID" value="KAG0554381.1"/>
    <property type="molecule type" value="Genomic_DNA"/>
</dbReference>
<dbReference type="InterPro" id="IPR017884">
    <property type="entry name" value="SANT_dom"/>
</dbReference>
<feature type="domain" description="ZZ-type" evidence="13">
    <location>
        <begin position="46"/>
        <end position="102"/>
    </location>
</feature>
<evidence type="ECO:0000256" key="5">
    <source>
        <dbReference type="ARBA" id="ARBA00023015"/>
    </source>
</evidence>
<evidence type="ECO:0000256" key="4">
    <source>
        <dbReference type="ARBA" id="ARBA00022833"/>
    </source>
</evidence>
<evidence type="ECO:0000256" key="6">
    <source>
        <dbReference type="ARBA" id="ARBA00023125"/>
    </source>
</evidence>
<dbReference type="AlphaFoldDB" id="A0A8T0G628"/>
<organism evidence="17 18">
    <name type="scientific">Ceratodon purpureus</name>
    <name type="common">Fire moss</name>
    <name type="synonym">Dicranum purpureum</name>
    <dbReference type="NCBI Taxonomy" id="3225"/>
    <lineage>
        <taxon>Eukaryota</taxon>
        <taxon>Viridiplantae</taxon>
        <taxon>Streptophyta</taxon>
        <taxon>Embryophyta</taxon>
        <taxon>Bryophyta</taxon>
        <taxon>Bryophytina</taxon>
        <taxon>Bryopsida</taxon>
        <taxon>Dicranidae</taxon>
        <taxon>Pseudoditrichales</taxon>
        <taxon>Ditrichaceae</taxon>
        <taxon>Ceratodon</taxon>
    </lineage>
</organism>
<comment type="subcellular location">
    <subcellularLocation>
        <location evidence="1 9">Nucleus</location>
    </subcellularLocation>
</comment>
<evidence type="ECO:0000256" key="3">
    <source>
        <dbReference type="ARBA" id="ARBA00022771"/>
    </source>
</evidence>
<name>A0A8T0G628_CERPU</name>
<evidence type="ECO:0000256" key="10">
    <source>
        <dbReference type="PROSITE-ProRule" id="PRU00228"/>
    </source>
</evidence>
<keyword evidence="18" id="KW-1185">Reference proteome</keyword>
<gene>
    <name evidence="17" type="ORF">KC19_12G087000</name>
</gene>
<evidence type="ECO:0000256" key="1">
    <source>
        <dbReference type="ARBA" id="ARBA00004123"/>
    </source>
</evidence>
<dbReference type="Pfam" id="PF22941">
    <property type="entry name" value="TADA2A-like_3rd"/>
    <property type="match status" value="1"/>
</dbReference>
<reference evidence="17" key="1">
    <citation type="submission" date="2020-06" db="EMBL/GenBank/DDBJ databases">
        <title>WGS assembly of Ceratodon purpureus strain R40.</title>
        <authorList>
            <person name="Carey S.B."/>
            <person name="Jenkins J."/>
            <person name="Shu S."/>
            <person name="Lovell J.T."/>
            <person name="Sreedasyam A."/>
            <person name="Maumus F."/>
            <person name="Tiley G.P."/>
            <person name="Fernandez-Pozo N."/>
            <person name="Barry K."/>
            <person name="Chen C."/>
            <person name="Wang M."/>
            <person name="Lipzen A."/>
            <person name="Daum C."/>
            <person name="Saski C.A."/>
            <person name="Payton A.C."/>
            <person name="Mcbreen J.C."/>
            <person name="Conrad R.E."/>
            <person name="Kollar L.M."/>
            <person name="Olsson S."/>
            <person name="Huttunen S."/>
            <person name="Landis J.B."/>
            <person name="Wickett N.J."/>
            <person name="Johnson M.G."/>
            <person name="Rensing S.A."/>
            <person name="Grimwood J."/>
            <person name="Schmutz J."/>
            <person name="Mcdaniel S.F."/>
        </authorList>
    </citation>
    <scope>NUCLEOTIDE SEQUENCE</scope>
    <source>
        <strain evidence="17">R40</strain>
    </source>
</reference>
<dbReference type="FunFam" id="1.10.10.10:FF:000087">
    <property type="entry name" value="Transcriptional adapter 2"/>
    <property type="match status" value="1"/>
</dbReference>
<dbReference type="CDD" id="cd00167">
    <property type="entry name" value="SANT"/>
    <property type="match status" value="1"/>
</dbReference>
<dbReference type="InterPro" id="IPR055141">
    <property type="entry name" value="TADA2A_B-like_dom"/>
</dbReference>
<feature type="domain" description="SANT" evidence="15">
    <location>
        <begin position="104"/>
        <end position="156"/>
    </location>
</feature>
<evidence type="ECO:0000313" key="18">
    <source>
        <dbReference type="Proteomes" id="UP000822688"/>
    </source>
</evidence>
<dbReference type="PANTHER" id="PTHR12374">
    <property type="entry name" value="TRANSCRIPTIONAL ADAPTOR 2 ADA2 -RELATED"/>
    <property type="match status" value="1"/>
</dbReference>
<dbReference type="Gene3D" id="3.30.60.90">
    <property type="match status" value="1"/>
</dbReference>
<accession>A0A8T0G628</accession>
<keyword evidence="3 10" id="KW-0863">Zinc-finger</keyword>
<keyword evidence="2" id="KW-0479">Metal-binding</keyword>
<keyword evidence="7 9" id="KW-0804">Transcription</keyword>
<dbReference type="FunFam" id="3.30.60.90:FF:000013">
    <property type="entry name" value="Transcriptional adapter"/>
    <property type="match status" value="1"/>
</dbReference>
<evidence type="ECO:0000256" key="2">
    <source>
        <dbReference type="ARBA" id="ARBA00022723"/>
    </source>
</evidence>
<keyword evidence="8 9" id="KW-0539">Nucleus</keyword>
<dbReference type="InterPro" id="IPR000433">
    <property type="entry name" value="Znf_ZZ"/>
</dbReference>
<comment type="caution">
    <text evidence="17">The sequence shown here is derived from an EMBL/GenBank/DDBJ whole genome shotgun (WGS) entry which is preliminary data.</text>
</comment>
<dbReference type="InterPro" id="IPR001005">
    <property type="entry name" value="SANT/Myb"/>
</dbReference>
<dbReference type="OrthoDB" id="270417at2759"/>
<keyword evidence="5 9" id="KW-0805">Transcription regulation</keyword>
<dbReference type="GO" id="GO:0006357">
    <property type="term" value="P:regulation of transcription by RNA polymerase II"/>
    <property type="evidence" value="ECO:0007669"/>
    <property type="project" value="InterPro"/>
</dbReference>
<dbReference type="PROSITE" id="PS01357">
    <property type="entry name" value="ZF_ZZ_1"/>
    <property type="match status" value="1"/>
</dbReference>
<evidence type="ECO:0000259" key="15">
    <source>
        <dbReference type="PROSITE" id="PS51293"/>
    </source>
</evidence>
<dbReference type="Proteomes" id="UP000822688">
    <property type="component" value="Chromosome 12"/>
</dbReference>
<evidence type="ECO:0000259" key="12">
    <source>
        <dbReference type="PROSITE" id="PS50090"/>
    </source>
</evidence>
<dbReference type="InterPro" id="IPR009057">
    <property type="entry name" value="Homeodomain-like_sf"/>
</dbReference>
<feature type="domain" description="Myb-like" evidence="12">
    <location>
        <begin position="109"/>
        <end position="152"/>
    </location>
</feature>